<organism evidence="1 2">
    <name type="scientific">Lentibacillus populi</name>
    <dbReference type="NCBI Taxonomy" id="1827502"/>
    <lineage>
        <taxon>Bacteria</taxon>
        <taxon>Bacillati</taxon>
        <taxon>Bacillota</taxon>
        <taxon>Bacilli</taxon>
        <taxon>Bacillales</taxon>
        <taxon>Bacillaceae</taxon>
        <taxon>Lentibacillus</taxon>
    </lineage>
</organism>
<proteinExistence type="predicted"/>
<dbReference type="EMBL" id="BMJD01000016">
    <property type="protein sequence ID" value="GGB44085.1"/>
    <property type="molecule type" value="Genomic_DNA"/>
</dbReference>
<evidence type="ECO:0000313" key="2">
    <source>
        <dbReference type="Proteomes" id="UP000621492"/>
    </source>
</evidence>
<comment type="caution">
    <text evidence="1">The sequence shown here is derived from an EMBL/GenBank/DDBJ whole genome shotgun (WGS) entry which is preliminary data.</text>
</comment>
<reference evidence="1" key="2">
    <citation type="submission" date="2020-09" db="EMBL/GenBank/DDBJ databases">
        <authorList>
            <person name="Sun Q."/>
            <person name="Zhou Y."/>
        </authorList>
    </citation>
    <scope>NUCLEOTIDE SEQUENCE</scope>
    <source>
        <strain evidence="1">CGMCC 1.15454</strain>
    </source>
</reference>
<protein>
    <submittedName>
        <fullName evidence="1">Uncharacterized protein</fullName>
    </submittedName>
</protein>
<dbReference type="Proteomes" id="UP000621492">
    <property type="component" value="Unassembled WGS sequence"/>
</dbReference>
<evidence type="ECO:0000313" key="1">
    <source>
        <dbReference type="EMBL" id="GGB44085.1"/>
    </source>
</evidence>
<accession>A0A9W5TY70</accession>
<keyword evidence="2" id="KW-1185">Reference proteome</keyword>
<sequence length="53" mass="6420">MSKYLRRTDDLSRQFEKEEFKDKKEIEKLSGYNNAIASVLKCINPFYEYHLDD</sequence>
<dbReference type="RefSeq" id="WP_188725160.1">
    <property type="nucleotide sequence ID" value="NZ_BMJD01000016.1"/>
</dbReference>
<gene>
    <name evidence="1" type="ORF">GCM10011409_22070</name>
</gene>
<name>A0A9W5TY70_9BACI</name>
<dbReference type="AlphaFoldDB" id="A0A9W5TY70"/>
<reference evidence="1" key="1">
    <citation type="journal article" date="2014" name="Int. J. Syst. Evol. Microbiol.">
        <title>Complete genome sequence of Corynebacterium casei LMG S-19264T (=DSM 44701T), isolated from a smear-ripened cheese.</title>
        <authorList>
            <consortium name="US DOE Joint Genome Institute (JGI-PGF)"/>
            <person name="Walter F."/>
            <person name="Albersmeier A."/>
            <person name="Kalinowski J."/>
            <person name="Ruckert C."/>
        </authorList>
    </citation>
    <scope>NUCLEOTIDE SEQUENCE</scope>
    <source>
        <strain evidence="1">CGMCC 1.15454</strain>
    </source>
</reference>